<evidence type="ECO:0000313" key="7">
    <source>
        <dbReference type="EMBL" id="TMQ53256.1"/>
    </source>
</evidence>
<keyword evidence="1 4" id="KW-0349">Heme</keyword>
<feature type="compositionally biased region" description="Pro residues" evidence="5">
    <location>
        <begin position="181"/>
        <end position="190"/>
    </location>
</feature>
<evidence type="ECO:0000313" key="8">
    <source>
        <dbReference type="Proteomes" id="UP000320184"/>
    </source>
</evidence>
<evidence type="ECO:0000256" key="1">
    <source>
        <dbReference type="ARBA" id="ARBA00022617"/>
    </source>
</evidence>
<organism evidence="7 8">
    <name type="scientific">Eiseniibacteriota bacterium</name>
    <dbReference type="NCBI Taxonomy" id="2212470"/>
    <lineage>
        <taxon>Bacteria</taxon>
        <taxon>Candidatus Eiseniibacteriota</taxon>
    </lineage>
</organism>
<dbReference type="PANTHER" id="PTHR35008">
    <property type="entry name" value="BLL4482 PROTEIN-RELATED"/>
    <property type="match status" value="1"/>
</dbReference>
<protein>
    <submittedName>
        <fullName evidence="7">Cytochrome c</fullName>
    </submittedName>
</protein>
<feature type="domain" description="Cytochrome c" evidence="6">
    <location>
        <begin position="39"/>
        <end position="150"/>
    </location>
</feature>
<dbReference type="PANTHER" id="PTHR35008:SF8">
    <property type="entry name" value="ALCOHOL DEHYDROGENASE CYTOCHROME C SUBUNIT"/>
    <property type="match status" value="1"/>
</dbReference>
<dbReference type="AlphaFoldDB" id="A0A538SPG7"/>
<evidence type="ECO:0000256" key="2">
    <source>
        <dbReference type="ARBA" id="ARBA00022723"/>
    </source>
</evidence>
<evidence type="ECO:0000256" key="4">
    <source>
        <dbReference type="PROSITE-ProRule" id="PRU00433"/>
    </source>
</evidence>
<dbReference type="PROSITE" id="PS51007">
    <property type="entry name" value="CYTC"/>
    <property type="match status" value="1"/>
</dbReference>
<proteinExistence type="predicted"/>
<evidence type="ECO:0000259" key="6">
    <source>
        <dbReference type="PROSITE" id="PS51007"/>
    </source>
</evidence>
<dbReference type="InterPro" id="IPR036909">
    <property type="entry name" value="Cyt_c-like_dom_sf"/>
</dbReference>
<reference evidence="7 8" key="1">
    <citation type="journal article" date="2019" name="Nat. Microbiol.">
        <title>Mediterranean grassland soil C-N compound turnover is dependent on rainfall and depth, and is mediated by genomically divergent microorganisms.</title>
        <authorList>
            <person name="Diamond S."/>
            <person name="Andeer P.F."/>
            <person name="Li Z."/>
            <person name="Crits-Christoph A."/>
            <person name="Burstein D."/>
            <person name="Anantharaman K."/>
            <person name="Lane K.R."/>
            <person name="Thomas B.C."/>
            <person name="Pan C."/>
            <person name="Northen T.R."/>
            <person name="Banfield J.F."/>
        </authorList>
    </citation>
    <scope>NUCLEOTIDE SEQUENCE [LARGE SCALE GENOMIC DNA]</scope>
    <source>
        <strain evidence="7">WS_3</strain>
    </source>
</reference>
<dbReference type="Pfam" id="PF00034">
    <property type="entry name" value="Cytochrom_C"/>
    <property type="match status" value="1"/>
</dbReference>
<dbReference type="GO" id="GO:0020037">
    <property type="term" value="F:heme binding"/>
    <property type="evidence" value="ECO:0007669"/>
    <property type="project" value="InterPro"/>
</dbReference>
<comment type="caution">
    <text evidence="7">The sequence shown here is derived from an EMBL/GenBank/DDBJ whole genome shotgun (WGS) entry which is preliminary data.</text>
</comment>
<keyword evidence="2 4" id="KW-0479">Metal-binding</keyword>
<dbReference type="GO" id="GO:0046872">
    <property type="term" value="F:metal ion binding"/>
    <property type="evidence" value="ECO:0007669"/>
    <property type="project" value="UniProtKB-KW"/>
</dbReference>
<accession>A0A538SPG7</accession>
<evidence type="ECO:0000256" key="5">
    <source>
        <dbReference type="SAM" id="MobiDB-lite"/>
    </source>
</evidence>
<name>A0A538SPG7_UNCEI</name>
<gene>
    <name evidence="7" type="ORF">E6K73_01555</name>
</gene>
<dbReference type="PROSITE" id="PS51257">
    <property type="entry name" value="PROKAR_LIPOPROTEIN"/>
    <property type="match status" value="1"/>
</dbReference>
<keyword evidence="3 4" id="KW-0408">Iron</keyword>
<dbReference type="SUPFAM" id="SSF46626">
    <property type="entry name" value="Cytochrome c"/>
    <property type="match status" value="1"/>
</dbReference>
<dbReference type="EMBL" id="VBOT01000021">
    <property type="protein sequence ID" value="TMQ53256.1"/>
    <property type="molecule type" value="Genomic_DNA"/>
</dbReference>
<dbReference type="Gene3D" id="1.10.760.10">
    <property type="entry name" value="Cytochrome c-like domain"/>
    <property type="match status" value="1"/>
</dbReference>
<sequence>MRWMRWVMLISWMIVGSGIALVLSCASKAPAKTEMTAEQKVVRGRYLSTIMGCADCHTPGTFYGAPDTTRMLAGSELGWQGPWGVSYARNLTPDAETGIASWSEQDIVNSIRTGHRPDGSVLLPPMPWQDFSFLTDDDAFAVAAYMKSLPAVKHKSPDRILPGAAVTGAVLAFPPPPAWDAMNLPPPPAGAAPGDAKKKTTM</sequence>
<evidence type="ECO:0000256" key="3">
    <source>
        <dbReference type="ARBA" id="ARBA00023004"/>
    </source>
</evidence>
<dbReference type="InterPro" id="IPR051459">
    <property type="entry name" value="Cytochrome_c-type_DH"/>
</dbReference>
<dbReference type="InterPro" id="IPR009056">
    <property type="entry name" value="Cyt_c-like_dom"/>
</dbReference>
<dbReference type="Proteomes" id="UP000320184">
    <property type="component" value="Unassembled WGS sequence"/>
</dbReference>
<feature type="region of interest" description="Disordered" evidence="5">
    <location>
        <begin position="181"/>
        <end position="202"/>
    </location>
</feature>
<dbReference type="GO" id="GO:0009055">
    <property type="term" value="F:electron transfer activity"/>
    <property type="evidence" value="ECO:0007669"/>
    <property type="project" value="InterPro"/>
</dbReference>